<organism evidence="4">
    <name type="scientific">Coralloluteibacterium stylophorae</name>
    <dbReference type="NCBI Taxonomy" id="1776034"/>
    <lineage>
        <taxon>Bacteria</taxon>
        <taxon>Pseudomonadati</taxon>
        <taxon>Pseudomonadota</taxon>
        <taxon>Gammaproteobacteria</taxon>
        <taxon>Lysobacterales</taxon>
        <taxon>Lysobacteraceae</taxon>
        <taxon>Coralloluteibacterium</taxon>
    </lineage>
</organism>
<accession>A0A8J7VR06</accession>
<dbReference type="PANTHER" id="PTHR42970:SF1">
    <property type="entry name" value="PECTATE LYASE C-RELATED"/>
    <property type="match status" value="1"/>
</dbReference>
<dbReference type="InterPro" id="IPR052063">
    <property type="entry name" value="Polysaccharide_Lyase_1"/>
</dbReference>
<dbReference type="InterPro" id="IPR011050">
    <property type="entry name" value="Pectin_lyase_fold/virulence"/>
</dbReference>
<protein>
    <recommendedName>
        <fullName evidence="7">Pectate lyase</fullName>
    </recommendedName>
</protein>
<evidence type="ECO:0008006" key="7">
    <source>
        <dbReference type="Google" id="ProtNLM"/>
    </source>
</evidence>
<sequence length="426" mass="45415">MILRRLALPALALGLLFAALPAVAAAQWAQTDGGRGGRIVRVTTLAADGPGSLRAALAERGRRIVVFEVGGVIDLDRKGITITEPEVTVAGQTAPSPGITLIRGGIGVRTHDVIVQHLHIRPGDAGAARGEWESDGLSASGAHDVVFDHNSLTWAIDENGSASGPRFDGGGPADWREATSHRITFSNNLIAEALAHATHAKGEHSKGVLVHDNATGILMTGNLFAHNFERNPLFKGGVHGAVLNNLIYNPGQRAIHYNLIAWEWEGEDYQDGVMDIRGNVLRGGMDTAEGLPLLTFGGSGDLRAHLADNIAVDRFGQPLPTSGRYTTGPARLVETDTGMDLPRGFALRPAAEVEEAVLAEAGARPWDRDPHDIRIIADVVEGRGRILDSQDQVGGYPAYEETRRAFDPADWDLDTLTPKGGFDDHG</sequence>
<dbReference type="GO" id="GO:0046872">
    <property type="term" value="F:metal ion binding"/>
    <property type="evidence" value="ECO:0007669"/>
    <property type="project" value="UniProtKB-KW"/>
</dbReference>
<reference evidence="4" key="2">
    <citation type="submission" date="2021-04" db="EMBL/GenBank/DDBJ databases">
        <authorList>
            <person name="Karlyshev A.V."/>
        </authorList>
    </citation>
    <scope>NUCLEOTIDE SEQUENCE</scope>
    <source>
        <strain evidence="4">LMG 29479</strain>
    </source>
</reference>
<evidence type="ECO:0000256" key="3">
    <source>
        <dbReference type="SAM" id="SignalP"/>
    </source>
</evidence>
<dbReference type="EMBL" id="JAGQFT020000009">
    <property type="protein sequence ID" value="MBS7458172.1"/>
    <property type="molecule type" value="Genomic_DNA"/>
</dbReference>
<dbReference type="RefSeq" id="WP_211925195.1">
    <property type="nucleotide sequence ID" value="NZ_JAGQFT020000009.1"/>
</dbReference>
<keyword evidence="6" id="KW-1185">Reference proteome</keyword>
<feature type="signal peptide" evidence="3">
    <location>
        <begin position="1"/>
        <end position="24"/>
    </location>
</feature>
<dbReference type="PANTHER" id="PTHR42970">
    <property type="entry name" value="PECTATE LYASE C-RELATED"/>
    <property type="match status" value="1"/>
</dbReference>
<keyword evidence="2" id="KW-0325">Glycoprotein</keyword>
<feature type="chain" id="PRO_5042774131" description="Pectate lyase" evidence="3">
    <location>
        <begin position="25"/>
        <end position="426"/>
    </location>
</feature>
<evidence type="ECO:0000313" key="5">
    <source>
        <dbReference type="EMBL" id="MBS7458172.1"/>
    </source>
</evidence>
<dbReference type="EMBL" id="JAGQFT010000005">
    <property type="protein sequence ID" value="MBR0561227.1"/>
    <property type="molecule type" value="Genomic_DNA"/>
</dbReference>
<evidence type="ECO:0000256" key="1">
    <source>
        <dbReference type="ARBA" id="ARBA00022723"/>
    </source>
</evidence>
<name>A0A8J7VR06_9GAMM</name>
<reference evidence="5 6" key="1">
    <citation type="journal article" date="2021" name="Microbiol. Resour. Announc.">
        <title>Draft Genome Sequence of Coralloluteibacterium stylophorae LMG 29479T.</title>
        <authorList>
            <person name="Karlyshev A.V."/>
            <person name="Kudryashova E.B."/>
            <person name="Ariskina E.V."/>
            <person name="Conroy A.P."/>
            <person name="Abidueva E.Y."/>
        </authorList>
    </citation>
    <scope>NUCLEOTIDE SEQUENCE [LARGE SCALE GENOMIC DNA]</scope>
    <source>
        <strain evidence="5 6">LMG 29479</strain>
    </source>
</reference>
<dbReference type="Gene3D" id="2.160.20.10">
    <property type="entry name" value="Single-stranded right-handed beta-helix, Pectin lyase-like"/>
    <property type="match status" value="1"/>
</dbReference>
<dbReference type="AlphaFoldDB" id="A0A8J7VR06"/>
<dbReference type="InterPro" id="IPR012334">
    <property type="entry name" value="Pectin_lyas_fold"/>
</dbReference>
<keyword evidence="1" id="KW-0479">Metal-binding</keyword>
<comment type="caution">
    <text evidence="4">The sequence shown here is derived from an EMBL/GenBank/DDBJ whole genome shotgun (WGS) entry which is preliminary data.</text>
</comment>
<proteinExistence type="predicted"/>
<dbReference type="Proteomes" id="UP000675747">
    <property type="component" value="Unassembled WGS sequence"/>
</dbReference>
<evidence type="ECO:0000256" key="2">
    <source>
        <dbReference type="ARBA" id="ARBA00023180"/>
    </source>
</evidence>
<gene>
    <name evidence="5" type="ORF">KB893_013610</name>
    <name evidence="4" type="ORF">KB893_01640</name>
</gene>
<keyword evidence="3" id="KW-0732">Signal</keyword>
<evidence type="ECO:0000313" key="6">
    <source>
        <dbReference type="Proteomes" id="UP000675747"/>
    </source>
</evidence>
<dbReference type="SUPFAM" id="SSF51126">
    <property type="entry name" value="Pectin lyase-like"/>
    <property type="match status" value="1"/>
</dbReference>
<evidence type="ECO:0000313" key="4">
    <source>
        <dbReference type="EMBL" id="MBR0561227.1"/>
    </source>
</evidence>